<dbReference type="GO" id="GO:0004674">
    <property type="term" value="F:protein serine/threonine kinase activity"/>
    <property type="evidence" value="ECO:0007669"/>
    <property type="project" value="UniProtKB-KW"/>
</dbReference>
<dbReference type="PANTHER" id="PTHR24055">
    <property type="entry name" value="MITOGEN-ACTIVATED PROTEIN KINASE"/>
    <property type="match status" value="1"/>
</dbReference>
<gene>
    <name evidence="7" type="ORF">RchiOBHm_Chr7g0203861</name>
</gene>
<evidence type="ECO:0000256" key="2">
    <source>
        <dbReference type="ARBA" id="ARBA00022679"/>
    </source>
</evidence>
<evidence type="ECO:0000259" key="6">
    <source>
        <dbReference type="PROSITE" id="PS50011"/>
    </source>
</evidence>
<protein>
    <recommendedName>
        <fullName evidence="6">Protein kinase domain-containing protein</fullName>
    </recommendedName>
</protein>
<dbReference type="Gramene" id="PRQ18244">
    <property type="protein sequence ID" value="PRQ18244"/>
    <property type="gene ID" value="RchiOBHm_Chr7g0203861"/>
</dbReference>
<dbReference type="AlphaFoldDB" id="A0A2P6P8I9"/>
<keyword evidence="8" id="KW-1185">Reference proteome</keyword>
<organism evidence="7 8">
    <name type="scientific">Rosa chinensis</name>
    <name type="common">China rose</name>
    <dbReference type="NCBI Taxonomy" id="74649"/>
    <lineage>
        <taxon>Eukaryota</taxon>
        <taxon>Viridiplantae</taxon>
        <taxon>Streptophyta</taxon>
        <taxon>Embryophyta</taxon>
        <taxon>Tracheophyta</taxon>
        <taxon>Spermatophyta</taxon>
        <taxon>Magnoliopsida</taxon>
        <taxon>eudicotyledons</taxon>
        <taxon>Gunneridae</taxon>
        <taxon>Pentapetalae</taxon>
        <taxon>rosids</taxon>
        <taxon>fabids</taxon>
        <taxon>Rosales</taxon>
        <taxon>Rosaceae</taxon>
        <taxon>Rosoideae</taxon>
        <taxon>Rosoideae incertae sedis</taxon>
        <taxon>Rosa</taxon>
    </lineage>
</organism>
<dbReference type="SMART" id="SM00220">
    <property type="entry name" value="S_TKc"/>
    <property type="match status" value="1"/>
</dbReference>
<keyword evidence="3" id="KW-0547">Nucleotide-binding</keyword>
<keyword evidence="2 7" id="KW-0808">Transferase</keyword>
<feature type="domain" description="Protein kinase" evidence="6">
    <location>
        <begin position="4"/>
        <end position="285"/>
    </location>
</feature>
<evidence type="ECO:0000313" key="8">
    <source>
        <dbReference type="Proteomes" id="UP000238479"/>
    </source>
</evidence>
<dbReference type="InterPro" id="IPR050117">
    <property type="entry name" value="MAPK"/>
</dbReference>
<evidence type="ECO:0000313" key="7">
    <source>
        <dbReference type="EMBL" id="PRQ18244.1"/>
    </source>
</evidence>
<dbReference type="SUPFAM" id="SSF56112">
    <property type="entry name" value="Protein kinase-like (PK-like)"/>
    <property type="match status" value="1"/>
</dbReference>
<dbReference type="PROSITE" id="PS00108">
    <property type="entry name" value="PROTEIN_KINASE_ST"/>
    <property type="match status" value="1"/>
</dbReference>
<dbReference type="GO" id="GO:0005524">
    <property type="term" value="F:ATP binding"/>
    <property type="evidence" value="ECO:0007669"/>
    <property type="project" value="UniProtKB-KW"/>
</dbReference>
<dbReference type="EMBL" id="PDCK01000045">
    <property type="protein sequence ID" value="PRQ18244.1"/>
    <property type="molecule type" value="Genomic_DNA"/>
</dbReference>
<dbReference type="InterPro" id="IPR011009">
    <property type="entry name" value="Kinase-like_dom_sf"/>
</dbReference>
<keyword evidence="1" id="KW-0723">Serine/threonine-protein kinase</keyword>
<dbReference type="STRING" id="74649.A0A2P6P8I9"/>
<keyword evidence="5" id="KW-0067">ATP-binding</keyword>
<dbReference type="Gene3D" id="3.30.200.20">
    <property type="entry name" value="Phosphorylase Kinase, domain 1"/>
    <property type="match status" value="1"/>
</dbReference>
<dbReference type="Proteomes" id="UP000238479">
    <property type="component" value="Chromosome 7"/>
</dbReference>
<dbReference type="Gene3D" id="1.10.510.10">
    <property type="entry name" value="Transferase(Phosphotransferase) domain 1"/>
    <property type="match status" value="1"/>
</dbReference>
<comment type="caution">
    <text evidence="7">The sequence shown here is derived from an EMBL/GenBank/DDBJ whole genome shotgun (WGS) entry which is preliminary data.</text>
</comment>
<proteinExistence type="predicted"/>
<sequence length="324" mass="37232">MDRYEIVRPVGEGSFGWVYQAIDNDSRQFVAIKHLKPDGDPWAYVPEVRALTRLEHPNIVSFKGVEYQDDDVFFIFEYMEGSLCDLIDERRSRRIPFSEAEIRSLSRQVLQGLEFMHHQRGFMHRDLKPENLLVNKGDIKISDLGTATEIDCGGQAHHHYVTTRWYRAPEMLFRAFVKNESLRPFEYDEKVDLWAMGTIIAELFLMHPLFEGDDSPDQLYRICEVIGAPSRDSRTMPKLGPENGVGLRALMPYASESAIDLIESLCSWDPSKRPSAKEALQHPFFKRGQNVDAPPGFSYCTHTRNSVVPKMRELSTMQPILGAY</sequence>
<keyword evidence="4" id="KW-0418">Kinase</keyword>
<dbReference type="InterPro" id="IPR008271">
    <property type="entry name" value="Ser/Thr_kinase_AS"/>
</dbReference>
<dbReference type="PROSITE" id="PS50011">
    <property type="entry name" value="PROTEIN_KINASE_DOM"/>
    <property type="match status" value="1"/>
</dbReference>
<reference evidence="7 8" key="1">
    <citation type="journal article" date="2018" name="Nat. Genet.">
        <title>The Rosa genome provides new insights in the design of modern roses.</title>
        <authorList>
            <person name="Bendahmane M."/>
        </authorList>
    </citation>
    <scope>NUCLEOTIDE SEQUENCE [LARGE SCALE GENOMIC DNA]</scope>
    <source>
        <strain evidence="8">cv. Old Blush</strain>
    </source>
</reference>
<evidence type="ECO:0000256" key="5">
    <source>
        <dbReference type="ARBA" id="ARBA00022840"/>
    </source>
</evidence>
<dbReference type="FunFam" id="1.10.510.10:FF:000624">
    <property type="entry name" value="Mitogen-activated protein kinase"/>
    <property type="match status" value="1"/>
</dbReference>
<accession>A0A2P6P8I9</accession>
<evidence type="ECO:0000256" key="4">
    <source>
        <dbReference type="ARBA" id="ARBA00022777"/>
    </source>
</evidence>
<name>A0A2P6P8I9_ROSCH</name>
<evidence type="ECO:0000256" key="1">
    <source>
        <dbReference type="ARBA" id="ARBA00022527"/>
    </source>
</evidence>
<dbReference type="InterPro" id="IPR000719">
    <property type="entry name" value="Prot_kinase_dom"/>
</dbReference>
<evidence type="ECO:0000256" key="3">
    <source>
        <dbReference type="ARBA" id="ARBA00022741"/>
    </source>
</evidence>
<dbReference type="Pfam" id="PF00069">
    <property type="entry name" value="Pkinase"/>
    <property type="match status" value="1"/>
</dbReference>